<keyword evidence="4" id="KW-1185">Reference proteome</keyword>
<dbReference type="NCBIfam" id="TIGR00293">
    <property type="entry name" value="prefoldin subunit alpha"/>
    <property type="match status" value="1"/>
</dbReference>
<dbReference type="Gene3D" id="1.10.287.370">
    <property type="match status" value="1"/>
</dbReference>
<dbReference type="FunFam" id="1.10.287.370:FF:000004">
    <property type="entry name" value="Probable prefoldin subunit 5"/>
    <property type="match status" value="1"/>
</dbReference>
<organism evidence="3 4">
    <name type="scientific">Pseudomicrostroma glucosiphilum</name>
    <dbReference type="NCBI Taxonomy" id="1684307"/>
    <lineage>
        <taxon>Eukaryota</taxon>
        <taxon>Fungi</taxon>
        <taxon>Dikarya</taxon>
        <taxon>Basidiomycota</taxon>
        <taxon>Ustilaginomycotina</taxon>
        <taxon>Exobasidiomycetes</taxon>
        <taxon>Microstromatales</taxon>
        <taxon>Microstromatales incertae sedis</taxon>
        <taxon>Pseudomicrostroma</taxon>
    </lineage>
</organism>
<protein>
    <submittedName>
        <fullName evidence="3">Putative prefoldin subunit 5</fullName>
    </submittedName>
</protein>
<evidence type="ECO:0000313" key="4">
    <source>
        <dbReference type="Proteomes" id="UP000245942"/>
    </source>
</evidence>
<dbReference type="Pfam" id="PF02996">
    <property type="entry name" value="Prefoldin"/>
    <property type="match status" value="1"/>
</dbReference>
<gene>
    <name evidence="3" type="ORF">BCV69DRAFT_314771</name>
</gene>
<dbReference type="OrthoDB" id="10267474at2759"/>
<dbReference type="GO" id="GO:1990115">
    <property type="term" value="P:RNA polymerase III assembly"/>
    <property type="evidence" value="ECO:0007669"/>
    <property type="project" value="TreeGrafter"/>
</dbReference>
<evidence type="ECO:0000256" key="1">
    <source>
        <dbReference type="ARBA" id="ARBA00010048"/>
    </source>
</evidence>
<evidence type="ECO:0000313" key="3">
    <source>
        <dbReference type="EMBL" id="PWN18236.1"/>
    </source>
</evidence>
<dbReference type="GO" id="GO:1990113">
    <property type="term" value="P:RNA polymerase I assembly"/>
    <property type="evidence" value="ECO:0007669"/>
    <property type="project" value="TreeGrafter"/>
</dbReference>
<dbReference type="GO" id="GO:1990114">
    <property type="term" value="P:RNA polymerase II core complex assembly"/>
    <property type="evidence" value="ECO:0007669"/>
    <property type="project" value="TreeGrafter"/>
</dbReference>
<dbReference type="EMBL" id="KZ819337">
    <property type="protein sequence ID" value="PWN18236.1"/>
    <property type="molecule type" value="Genomic_DNA"/>
</dbReference>
<dbReference type="GO" id="GO:0005737">
    <property type="term" value="C:cytoplasm"/>
    <property type="evidence" value="ECO:0007669"/>
    <property type="project" value="TreeGrafter"/>
</dbReference>
<sequence length="160" mass="17888">MSAQQQQQQQGQQVDVTSLSPSELLEVRQQLNQELEHLTASYGQLRSVQSRFKACVEALKSFTPSRASNPTLIPLTASLYVPGKLKNIENVIVDVGTGYYVEKSTADARKMYEEKIKYVGENLEKLQGTIEKKQDNLRVVGDVLQMKTAQSSQGRRAQEA</sequence>
<dbReference type="GO" id="GO:0016272">
    <property type="term" value="C:prefoldin complex"/>
    <property type="evidence" value="ECO:0007669"/>
    <property type="project" value="InterPro"/>
</dbReference>
<dbReference type="InterPro" id="IPR004127">
    <property type="entry name" value="Prefoldin_subunit_alpha"/>
</dbReference>
<proteinExistence type="inferred from homology"/>
<dbReference type="GO" id="GO:0051082">
    <property type="term" value="F:unfolded protein binding"/>
    <property type="evidence" value="ECO:0007669"/>
    <property type="project" value="InterPro"/>
</dbReference>
<dbReference type="Proteomes" id="UP000245942">
    <property type="component" value="Unassembled WGS sequence"/>
</dbReference>
<dbReference type="RefSeq" id="XP_025345396.1">
    <property type="nucleotide sequence ID" value="XM_025495144.1"/>
</dbReference>
<dbReference type="InterPro" id="IPR011599">
    <property type="entry name" value="PFD_alpha_archaea"/>
</dbReference>
<name>A0A316TY56_9BASI</name>
<dbReference type="AlphaFoldDB" id="A0A316TY56"/>
<evidence type="ECO:0000256" key="2">
    <source>
        <dbReference type="ARBA" id="ARBA00023186"/>
    </source>
</evidence>
<keyword evidence="2" id="KW-0143">Chaperone</keyword>
<dbReference type="PANTHER" id="PTHR12674:SF2">
    <property type="entry name" value="PREFOLDIN SUBUNIT 5"/>
    <property type="match status" value="1"/>
</dbReference>
<dbReference type="CDD" id="cd23157">
    <property type="entry name" value="Prefoldin_5"/>
    <property type="match status" value="1"/>
</dbReference>
<dbReference type="PANTHER" id="PTHR12674">
    <property type="entry name" value="PREFOLDIN SUBUNIT 5"/>
    <property type="match status" value="1"/>
</dbReference>
<dbReference type="STRING" id="1684307.A0A316TY56"/>
<reference evidence="3 4" key="1">
    <citation type="journal article" date="2018" name="Mol. Biol. Evol.">
        <title>Broad Genomic Sampling Reveals a Smut Pathogenic Ancestry of the Fungal Clade Ustilaginomycotina.</title>
        <authorList>
            <person name="Kijpornyongpan T."/>
            <person name="Mondo S.J."/>
            <person name="Barry K."/>
            <person name="Sandor L."/>
            <person name="Lee J."/>
            <person name="Lipzen A."/>
            <person name="Pangilinan J."/>
            <person name="LaButti K."/>
            <person name="Hainaut M."/>
            <person name="Henrissat B."/>
            <person name="Grigoriev I.V."/>
            <person name="Spatafora J.W."/>
            <person name="Aime M.C."/>
        </authorList>
    </citation>
    <scope>NUCLEOTIDE SEQUENCE [LARGE SCALE GENOMIC DNA]</scope>
    <source>
        <strain evidence="3 4">MCA 4718</strain>
    </source>
</reference>
<accession>A0A316TY56</accession>
<dbReference type="SUPFAM" id="SSF46579">
    <property type="entry name" value="Prefoldin"/>
    <property type="match status" value="1"/>
</dbReference>
<comment type="similarity">
    <text evidence="1">Belongs to the prefoldin subunit alpha family.</text>
</comment>
<dbReference type="HAMAP" id="MF_00308">
    <property type="entry name" value="PfdA"/>
    <property type="match status" value="1"/>
</dbReference>
<dbReference type="GeneID" id="37016878"/>
<dbReference type="InterPro" id="IPR009053">
    <property type="entry name" value="Prefoldin"/>
</dbReference>
<dbReference type="GO" id="GO:0006457">
    <property type="term" value="P:protein folding"/>
    <property type="evidence" value="ECO:0007669"/>
    <property type="project" value="InterPro"/>
</dbReference>